<keyword evidence="2" id="KW-0472">Membrane</keyword>
<comment type="caution">
    <text evidence="3">The sequence shown here is derived from an EMBL/GenBank/DDBJ whole genome shotgun (WGS) entry which is preliminary data.</text>
</comment>
<gene>
    <name evidence="3" type="ORF">NC998_10000</name>
</gene>
<dbReference type="Pfam" id="PF00805">
    <property type="entry name" value="Pentapeptide"/>
    <property type="match status" value="2"/>
</dbReference>
<keyword evidence="2" id="KW-0812">Transmembrane</keyword>
<dbReference type="RefSeq" id="WP_190438531.1">
    <property type="nucleotide sequence ID" value="NZ_JAMPKM010000004.1"/>
</dbReference>
<evidence type="ECO:0000256" key="1">
    <source>
        <dbReference type="SAM" id="Coils"/>
    </source>
</evidence>
<keyword evidence="1" id="KW-0175">Coiled coil</keyword>
<keyword evidence="2" id="KW-1133">Transmembrane helix</keyword>
<dbReference type="PANTHER" id="PTHR14136:SF17">
    <property type="entry name" value="BTB_POZ DOMAIN-CONTAINING PROTEIN KCTD9"/>
    <property type="match status" value="1"/>
</dbReference>
<reference evidence="3 4" key="1">
    <citation type="submission" date="2022-04" db="EMBL/GenBank/DDBJ databases">
        <title>Positive selection, recombination, and allopatry shape intraspecific diversity of widespread and dominant cyanobacteria.</title>
        <authorList>
            <person name="Wei J."/>
            <person name="Shu W."/>
            <person name="Hu C."/>
        </authorList>
    </citation>
    <scope>NUCLEOTIDE SEQUENCE [LARGE SCALE GENOMIC DNA]</scope>
    <source>
        <strain evidence="3 4">GB2-A4</strain>
    </source>
</reference>
<feature type="transmembrane region" description="Helical" evidence="2">
    <location>
        <begin position="20"/>
        <end position="42"/>
    </location>
</feature>
<sequence>MSIRLTNADEIAELKSWLIALMFIFFSLGLIVSLSLFCAYFFSINQLGLSDESITLKDILEFKTQGVKLTIESLKIVTTAFGGIAVLFNVYYAAKRTKALDESAIAANKSAEAANKNAEAALKNAQAAQDKQITERFTKAIEQLASPNLAIRLGGIYALERIAKNSSKDSDDDHWIIMEVLATFVREPSSLEEPSYKIDTTGEALRLRTDIQAALTVIGRREIEKDKGFLDLSNADIRGAALKEAKLQGVVLTGAKLQGVVLTGANLQKARLDKAKLQGAILIKTDLTEASLVQTDLRDAILLSADLRGANFINTSLQGSTLSGANLSGAKHLTEPQLKLSDTSRAILPDYFERSKEE</sequence>
<feature type="coiled-coil region" evidence="1">
    <location>
        <begin position="108"/>
        <end position="135"/>
    </location>
</feature>
<dbReference type="Proteomes" id="UP001464891">
    <property type="component" value="Unassembled WGS sequence"/>
</dbReference>
<evidence type="ECO:0000256" key="2">
    <source>
        <dbReference type="SAM" id="Phobius"/>
    </source>
</evidence>
<organism evidence="3 4">
    <name type="scientific">Trichocoleus desertorum GB2-A4</name>
    <dbReference type="NCBI Taxonomy" id="2933944"/>
    <lineage>
        <taxon>Bacteria</taxon>
        <taxon>Bacillati</taxon>
        <taxon>Cyanobacteriota</taxon>
        <taxon>Cyanophyceae</taxon>
        <taxon>Leptolyngbyales</taxon>
        <taxon>Trichocoleusaceae</taxon>
        <taxon>Trichocoleus</taxon>
    </lineage>
</organism>
<dbReference type="SUPFAM" id="SSF141571">
    <property type="entry name" value="Pentapeptide repeat-like"/>
    <property type="match status" value="1"/>
</dbReference>
<evidence type="ECO:0000313" key="3">
    <source>
        <dbReference type="EMBL" id="MEP0817427.1"/>
    </source>
</evidence>
<dbReference type="Gene3D" id="2.160.20.80">
    <property type="entry name" value="E3 ubiquitin-protein ligase SopA"/>
    <property type="match status" value="1"/>
</dbReference>
<proteinExistence type="predicted"/>
<dbReference type="InterPro" id="IPR051082">
    <property type="entry name" value="Pentapeptide-BTB/POZ_domain"/>
</dbReference>
<keyword evidence="4" id="KW-1185">Reference proteome</keyword>
<dbReference type="EMBL" id="JAMPKM010000004">
    <property type="protein sequence ID" value="MEP0817427.1"/>
    <property type="molecule type" value="Genomic_DNA"/>
</dbReference>
<evidence type="ECO:0000313" key="4">
    <source>
        <dbReference type="Proteomes" id="UP001464891"/>
    </source>
</evidence>
<accession>A0ABV0J6M8</accession>
<protein>
    <submittedName>
        <fullName evidence="3">Pentapeptide repeat-containing protein</fullName>
    </submittedName>
</protein>
<dbReference type="InterPro" id="IPR001646">
    <property type="entry name" value="5peptide_repeat"/>
</dbReference>
<feature type="transmembrane region" description="Helical" evidence="2">
    <location>
        <begin position="76"/>
        <end position="94"/>
    </location>
</feature>
<dbReference type="PANTHER" id="PTHR14136">
    <property type="entry name" value="BTB_POZ DOMAIN-CONTAINING PROTEIN KCTD9"/>
    <property type="match status" value="1"/>
</dbReference>
<name>A0ABV0J6M8_9CYAN</name>